<dbReference type="Pfam" id="PF04545">
    <property type="entry name" value="Sigma70_r4"/>
    <property type="match status" value="1"/>
</dbReference>
<dbReference type="EMBL" id="CP006734">
    <property type="protein sequence ID" value="AGW40645.1"/>
    <property type="molecule type" value="Genomic_DNA"/>
</dbReference>
<dbReference type="GO" id="GO:0006352">
    <property type="term" value="P:DNA-templated transcription initiation"/>
    <property type="evidence" value="ECO:0007669"/>
    <property type="project" value="InterPro"/>
</dbReference>
<evidence type="ECO:0000256" key="1">
    <source>
        <dbReference type="ARBA" id="ARBA00010466"/>
    </source>
</evidence>
<dbReference type="GO" id="GO:0003677">
    <property type="term" value="F:DNA binding"/>
    <property type="evidence" value="ECO:0007669"/>
    <property type="project" value="UniProtKB-KW"/>
</dbReference>
<gene>
    <name evidence="7" type="ORF">O159_04480</name>
</gene>
<keyword evidence="8" id="KW-1185">Reference proteome</keyword>
<evidence type="ECO:0000256" key="2">
    <source>
        <dbReference type="ARBA" id="ARBA00023015"/>
    </source>
</evidence>
<dbReference type="GO" id="GO:0030246">
    <property type="term" value="F:carbohydrate binding"/>
    <property type="evidence" value="ECO:0007669"/>
    <property type="project" value="InterPro"/>
</dbReference>
<feature type="domain" description="Sugar-binding" evidence="5">
    <location>
        <begin position="65"/>
        <end position="321"/>
    </location>
</feature>
<dbReference type="Pfam" id="PF04198">
    <property type="entry name" value="Sugar-bind"/>
    <property type="match status" value="1"/>
</dbReference>
<evidence type="ECO:0000259" key="5">
    <source>
        <dbReference type="Pfam" id="PF04198"/>
    </source>
</evidence>
<dbReference type="OrthoDB" id="186585at2"/>
<dbReference type="eggNOG" id="COG2390">
    <property type="taxonomic scope" value="Bacteria"/>
</dbReference>
<dbReference type="AlphaFoldDB" id="U3P2U0"/>
<evidence type="ECO:0000313" key="8">
    <source>
        <dbReference type="Proteomes" id="UP000016743"/>
    </source>
</evidence>
<dbReference type="STRING" id="1389489.O159_04480"/>
<keyword evidence="2" id="KW-0805">Transcription regulation</keyword>
<dbReference type="Proteomes" id="UP000016743">
    <property type="component" value="Chromosome"/>
</dbReference>
<dbReference type="InterPro" id="IPR013324">
    <property type="entry name" value="RNA_pol_sigma_r3/r4-like"/>
</dbReference>
<dbReference type="PATRIC" id="fig|1389489.3.peg.429"/>
<dbReference type="PANTHER" id="PTHR34294">
    <property type="entry name" value="TRANSCRIPTIONAL REGULATOR-RELATED"/>
    <property type="match status" value="1"/>
</dbReference>
<evidence type="ECO:0000256" key="4">
    <source>
        <dbReference type="ARBA" id="ARBA00023163"/>
    </source>
</evidence>
<evidence type="ECO:0000256" key="3">
    <source>
        <dbReference type="ARBA" id="ARBA00023125"/>
    </source>
</evidence>
<evidence type="ECO:0000259" key="6">
    <source>
        <dbReference type="Pfam" id="PF04545"/>
    </source>
</evidence>
<dbReference type="InterPro" id="IPR007630">
    <property type="entry name" value="RNA_pol_sigma70_r4"/>
</dbReference>
<comment type="similarity">
    <text evidence="1">Belongs to the SorC transcriptional regulatory family.</text>
</comment>
<keyword evidence="3" id="KW-0238">DNA-binding</keyword>
<evidence type="ECO:0000313" key="7">
    <source>
        <dbReference type="EMBL" id="AGW40645.1"/>
    </source>
</evidence>
<keyword evidence="4" id="KW-0804">Transcription</keyword>
<dbReference type="KEGG" id="lxy:O159_04480"/>
<dbReference type="Gene3D" id="1.10.10.60">
    <property type="entry name" value="Homeodomain-like"/>
    <property type="match status" value="1"/>
</dbReference>
<dbReference type="SUPFAM" id="SSF100950">
    <property type="entry name" value="NagB/RpiA/CoA transferase-like"/>
    <property type="match status" value="1"/>
</dbReference>
<name>U3P2U0_LEIXC</name>
<dbReference type="InterPro" id="IPR051054">
    <property type="entry name" value="SorC_transcr_regulators"/>
</dbReference>
<organism evidence="7 8">
    <name type="scientific">Leifsonia xyli subsp. cynodontis DSM 46306</name>
    <dbReference type="NCBI Taxonomy" id="1389489"/>
    <lineage>
        <taxon>Bacteria</taxon>
        <taxon>Bacillati</taxon>
        <taxon>Actinomycetota</taxon>
        <taxon>Actinomycetes</taxon>
        <taxon>Micrococcales</taxon>
        <taxon>Microbacteriaceae</taxon>
        <taxon>Leifsonia</taxon>
    </lineage>
</organism>
<dbReference type="Gene3D" id="3.40.50.1360">
    <property type="match status" value="1"/>
</dbReference>
<dbReference type="GO" id="GO:0003700">
    <property type="term" value="F:DNA-binding transcription factor activity"/>
    <property type="evidence" value="ECO:0007669"/>
    <property type="project" value="InterPro"/>
</dbReference>
<dbReference type="RefSeq" id="WP_021754087.1">
    <property type="nucleotide sequence ID" value="NC_022438.1"/>
</dbReference>
<proteinExistence type="inferred from homology"/>
<dbReference type="HOGENOM" id="CLU_054506_1_3_11"/>
<sequence length="322" mass="35094">MSASGTRSSSDRVRDALKAGHLYYMQDLTMEAIAHEMHISRSSVSRLLSYARASGLVTIQIAQPHEGAIRIQQEINDRFGVAAHIVPVPGAISDVDRLERVALSAARILDRFIDSNQRVGIAWGSTMSALSRHLIPRDLHNLEFVQLNGAGNTYTTGVLYASEILRRFGDTFSGTIQEFPVPALFDDPQTKAAMWRERSTRRILDIQERMDVALFGLGSPFSEVRSHVYAGGYLDAADYASLDESGVVGDVATVFFRQDGSHHGIPLNERTSGPDIDLIRSVPRRVCIVSGPSKVHSLRGALAAGLLTDLVVDEGTARALVA</sequence>
<dbReference type="SUPFAM" id="SSF88659">
    <property type="entry name" value="Sigma3 and sigma4 domains of RNA polymerase sigma factors"/>
    <property type="match status" value="1"/>
</dbReference>
<protein>
    <submittedName>
        <fullName evidence="7">Uncharacterized protein</fullName>
    </submittedName>
</protein>
<feature type="domain" description="RNA polymerase sigma-70 region 4" evidence="6">
    <location>
        <begin position="22"/>
        <end position="52"/>
    </location>
</feature>
<dbReference type="PANTHER" id="PTHR34294:SF1">
    <property type="entry name" value="TRANSCRIPTIONAL REGULATOR LSRR"/>
    <property type="match status" value="1"/>
</dbReference>
<dbReference type="InterPro" id="IPR037171">
    <property type="entry name" value="NagB/RpiA_transferase-like"/>
</dbReference>
<dbReference type="InterPro" id="IPR007324">
    <property type="entry name" value="Sugar-bd_dom_put"/>
</dbReference>
<reference evidence="7 8" key="1">
    <citation type="journal article" date="2013" name="Genome Announc.">
        <title>Complete Genome Sequence of Leifsonia xyli subsp. cynodontis Strain DSM46306, a Gram-Positive Bacterial Pathogen of Grasses.</title>
        <authorList>
            <person name="Monteiro-Vitorello C.B."/>
            <person name="Zerillo M.M."/>
            <person name="Van Sluys M.A."/>
            <person name="Camargo L.E."/>
            <person name="Kitajima J.P."/>
        </authorList>
    </citation>
    <scope>NUCLEOTIDE SEQUENCE [LARGE SCALE GENOMIC DNA]</scope>
    <source>
        <strain evidence="7 8">DSM 46306</strain>
    </source>
</reference>
<accession>U3P2U0</accession>